<dbReference type="EMBL" id="CP048838">
    <property type="protein sequence ID" value="QJA02507.1"/>
    <property type="molecule type" value="Genomic_DNA"/>
</dbReference>
<organism evidence="1 2">
    <name type="scientific">Clostridium innocuum</name>
    <dbReference type="NCBI Taxonomy" id="1522"/>
    <lineage>
        <taxon>Bacteria</taxon>
        <taxon>Bacillati</taxon>
        <taxon>Bacillota</taxon>
        <taxon>Clostridia</taxon>
        <taxon>Eubacteriales</taxon>
        <taxon>Clostridiaceae</taxon>
        <taxon>Clostridium</taxon>
    </lineage>
</organism>
<reference evidence="1 2" key="1">
    <citation type="submission" date="2020-02" db="EMBL/GenBank/DDBJ databases">
        <authorList>
            <person name="Kociolek L.K."/>
            <person name="Ozer E.A."/>
        </authorList>
    </citation>
    <scope>NUCLEOTIDE SEQUENCE [LARGE SCALE GENOMIC DNA]</scope>
    <source>
        <strain evidence="1 2">ATCC 14501</strain>
    </source>
</reference>
<dbReference type="GeneID" id="61925623"/>
<accession>A0AAP9ME71</accession>
<protein>
    <submittedName>
        <fullName evidence="1">Uncharacterized protein</fullName>
    </submittedName>
</protein>
<evidence type="ECO:0000313" key="2">
    <source>
        <dbReference type="Proteomes" id="UP000503330"/>
    </source>
</evidence>
<dbReference type="RefSeq" id="WP_142691777.1">
    <property type="nucleotide sequence ID" value="NZ_BAAACC010000016.1"/>
</dbReference>
<sequence length="471" mass="54595">MDDILISDFLNLGNLLSDNGVFDALMNRDSPFYINILRLRNAKTEEFVNSYDNINNYFSNIMLLLQNSKNKNDIFYRKALKKFDFPEVNGINFGFSKSDKGAGFGKTLSAQVISDAFDIVKAGVKEPEIFQLIGLFEENIAGDRLSDMIATLILCDIKNYTRRINMQLEITAENYPDLEFNDGIVVNPYKNCDLLYVPEEILHELPIARDWDDIDRVIFENNVIREEVNDTISENWKKMSSGEKKYYLKEHFFKDLDLCSRLISNYKEEEIGEFSYSSNVDYYSLKIFKSMKESQMFNFLCHVNNDGIKSMDVAMIILNVFKDWIENNKGWELILNAPSSKREKTVQKLLHLSGKKICEDNNFDFSFEANEGPGPVDVKISRGAIDKTLIEVKLNSNKDYIHGYEEQLKKYALSENTNNCIYLYIKTENHPQRDEKIMKIANDAKNHSSFKPYLYVIDSQEQLSASKRDKC</sequence>
<name>A0AAP9ME71_CLOIN</name>
<proteinExistence type="predicted"/>
<dbReference type="Proteomes" id="UP000503330">
    <property type="component" value="Chromosome"/>
</dbReference>
<dbReference type="AlphaFoldDB" id="A0AAP9ME71"/>
<gene>
    <name evidence="1" type="ORF">G4D54_08760</name>
</gene>
<evidence type="ECO:0000313" key="1">
    <source>
        <dbReference type="EMBL" id="QJA02507.1"/>
    </source>
</evidence>